<evidence type="ECO:0000256" key="7">
    <source>
        <dbReference type="ARBA" id="ARBA00023102"/>
    </source>
</evidence>
<evidence type="ECO:0000256" key="3">
    <source>
        <dbReference type="ARBA" id="ARBA00005133"/>
    </source>
</evidence>
<proteinExistence type="inferred from homology"/>
<dbReference type="NCBIfam" id="NF010112">
    <property type="entry name" value="PRK13585.1"/>
    <property type="match status" value="1"/>
</dbReference>
<evidence type="ECO:0000313" key="13">
    <source>
        <dbReference type="Proteomes" id="UP001499951"/>
    </source>
</evidence>
<feature type="active site" description="Proton donor" evidence="9">
    <location>
        <position position="129"/>
    </location>
</feature>
<dbReference type="InterPro" id="IPR044524">
    <property type="entry name" value="Isoase_HisA-like"/>
</dbReference>
<comment type="pathway">
    <text evidence="3 9 11">Amino-acid biosynthesis; L-histidine biosynthesis; L-histidine from 5-phospho-alpha-D-ribose 1-diphosphate: step 4/9.</text>
</comment>
<evidence type="ECO:0000256" key="5">
    <source>
        <dbReference type="ARBA" id="ARBA00022490"/>
    </source>
</evidence>
<evidence type="ECO:0000256" key="9">
    <source>
        <dbReference type="HAMAP-Rule" id="MF_01014"/>
    </source>
</evidence>
<evidence type="ECO:0000256" key="8">
    <source>
        <dbReference type="ARBA" id="ARBA00023235"/>
    </source>
</evidence>
<dbReference type="GO" id="GO:0016853">
    <property type="term" value="F:isomerase activity"/>
    <property type="evidence" value="ECO:0007669"/>
    <property type="project" value="UniProtKB-KW"/>
</dbReference>
<dbReference type="PANTHER" id="PTHR43090:SF2">
    <property type="entry name" value="1-(5-PHOSPHORIBOSYL)-5-[(5-PHOSPHORIBOSYLAMINO)METHYLIDENEAMINO] IMIDAZOLE-4-CARBOXAMIDE ISOMERASE"/>
    <property type="match status" value="1"/>
</dbReference>
<feature type="active site" description="Proton acceptor" evidence="9">
    <location>
        <position position="8"/>
    </location>
</feature>
<keyword evidence="7 9" id="KW-0368">Histidine biosynthesis</keyword>
<gene>
    <name evidence="9 12" type="primary">hisA</name>
    <name evidence="12" type="ORF">GCM10008942_32140</name>
</gene>
<sequence>MILFPAIDLKDGRCVRLQRGLMNTATVFNDDPAAQAKSFADAGFQWLHCVDLNGAFEGRSVNAEAVAAIRSAIDLPIELGGGIRDMKGIAAWLEAGITRVILGTVALTNPALVKEAARAFPGQIVVGADAKGGKIATEGWAETSDLSPVDLGKRFEDAGVAAVLYTDVDRDGLLTGVNVAATAALARSLSIPVIASGGVSAIGDIEDLIAVNEPNIEGVVVGRALYDGRINPAMALKLCESEHNI</sequence>
<organism evidence="12 13">
    <name type="scientific">Rhizomicrobium electricum</name>
    <dbReference type="NCBI Taxonomy" id="480070"/>
    <lineage>
        <taxon>Bacteria</taxon>
        <taxon>Pseudomonadati</taxon>
        <taxon>Pseudomonadota</taxon>
        <taxon>Alphaproteobacteria</taxon>
        <taxon>Micropepsales</taxon>
        <taxon>Micropepsaceae</taxon>
        <taxon>Rhizomicrobium</taxon>
    </lineage>
</organism>
<comment type="caution">
    <text evidence="12">The sequence shown here is derived from an EMBL/GenBank/DDBJ whole genome shotgun (WGS) entry which is preliminary data.</text>
</comment>
<dbReference type="Pfam" id="PF00977">
    <property type="entry name" value="His_biosynth"/>
    <property type="match status" value="1"/>
</dbReference>
<keyword evidence="13" id="KW-1185">Reference proteome</keyword>
<comment type="catalytic activity">
    <reaction evidence="1 9 11">
        <text>1-(5-phospho-beta-D-ribosyl)-5-[(5-phospho-beta-D-ribosylamino)methylideneamino]imidazole-4-carboxamide = 5-[(5-phospho-1-deoxy-D-ribulos-1-ylimino)methylamino]-1-(5-phospho-beta-D-ribosyl)imidazole-4-carboxamide</text>
        <dbReference type="Rhea" id="RHEA:15469"/>
        <dbReference type="ChEBI" id="CHEBI:58435"/>
        <dbReference type="ChEBI" id="CHEBI:58525"/>
        <dbReference type="EC" id="5.3.1.16"/>
    </reaction>
</comment>
<dbReference type="Proteomes" id="UP001499951">
    <property type="component" value="Unassembled WGS sequence"/>
</dbReference>
<dbReference type="Gene3D" id="3.20.20.70">
    <property type="entry name" value="Aldolase class I"/>
    <property type="match status" value="1"/>
</dbReference>
<name>A0ABN1F2N3_9PROT</name>
<dbReference type="PANTHER" id="PTHR43090">
    <property type="entry name" value="1-(5-PHOSPHORIBOSYL)-5-[(5-PHOSPHORIBOSYLAMINO)METHYLIDENEAMINO] IMIDAZOLE-4-CARBOXAMIDE ISOMERASE"/>
    <property type="match status" value="1"/>
</dbReference>
<comment type="subcellular location">
    <subcellularLocation>
        <location evidence="2 9 11">Cytoplasm</location>
    </subcellularLocation>
</comment>
<dbReference type="InterPro" id="IPR006062">
    <property type="entry name" value="His_biosynth"/>
</dbReference>
<dbReference type="RefSeq" id="WP_166934911.1">
    <property type="nucleotide sequence ID" value="NZ_BAAADD010000009.1"/>
</dbReference>
<comment type="similarity">
    <text evidence="4 9 10">Belongs to the HisA/HisF family.</text>
</comment>
<evidence type="ECO:0000256" key="6">
    <source>
        <dbReference type="ARBA" id="ARBA00022605"/>
    </source>
</evidence>
<keyword evidence="6 9" id="KW-0028">Amino-acid biosynthesis</keyword>
<dbReference type="InterPro" id="IPR006063">
    <property type="entry name" value="HisA_bact_arch"/>
</dbReference>
<dbReference type="SUPFAM" id="SSF51366">
    <property type="entry name" value="Ribulose-phoshate binding barrel"/>
    <property type="match status" value="1"/>
</dbReference>
<accession>A0ABN1F2N3</accession>
<evidence type="ECO:0000256" key="4">
    <source>
        <dbReference type="ARBA" id="ARBA00009667"/>
    </source>
</evidence>
<evidence type="ECO:0000256" key="10">
    <source>
        <dbReference type="RuleBase" id="RU003657"/>
    </source>
</evidence>
<evidence type="ECO:0000313" key="12">
    <source>
        <dbReference type="EMBL" id="GAA0580847.1"/>
    </source>
</evidence>
<keyword evidence="8 9" id="KW-0413">Isomerase</keyword>
<dbReference type="HAMAP" id="MF_01014">
    <property type="entry name" value="HisA"/>
    <property type="match status" value="1"/>
</dbReference>
<keyword evidence="5 9" id="KW-0963">Cytoplasm</keyword>
<protein>
    <recommendedName>
        <fullName evidence="9 11">1-(5-phosphoribosyl)-5-[(5-phosphoribosylamino)methylideneamino] imidazole-4-carboxamide isomerase</fullName>
        <ecNumber evidence="9 11">5.3.1.16</ecNumber>
    </recommendedName>
    <alternativeName>
        <fullName evidence="9">Phosphoribosylformimino-5-aminoimidazole carboxamide ribotide isomerase</fullName>
    </alternativeName>
</protein>
<dbReference type="EC" id="5.3.1.16" evidence="9 11"/>
<dbReference type="NCBIfam" id="TIGR00007">
    <property type="entry name" value="1-(5-phosphoribosyl)-5-[(5-phosphoribosylamino)methylideneamino]imidazole-4-carboxamide isomerase"/>
    <property type="match status" value="1"/>
</dbReference>
<dbReference type="CDD" id="cd04732">
    <property type="entry name" value="HisA"/>
    <property type="match status" value="1"/>
</dbReference>
<dbReference type="EMBL" id="BAAADD010000009">
    <property type="protein sequence ID" value="GAA0580847.1"/>
    <property type="molecule type" value="Genomic_DNA"/>
</dbReference>
<evidence type="ECO:0000256" key="11">
    <source>
        <dbReference type="RuleBase" id="RU003658"/>
    </source>
</evidence>
<evidence type="ECO:0000256" key="1">
    <source>
        <dbReference type="ARBA" id="ARBA00000901"/>
    </source>
</evidence>
<reference evidence="12 13" key="1">
    <citation type="journal article" date="2019" name="Int. J. Syst. Evol. Microbiol.">
        <title>The Global Catalogue of Microorganisms (GCM) 10K type strain sequencing project: providing services to taxonomists for standard genome sequencing and annotation.</title>
        <authorList>
            <consortium name="The Broad Institute Genomics Platform"/>
            <consortium name="The Broad Institute Genome Sequencing Center for Infectious Disease"/>
            <person name="Wu L."/>
            <person name="Ma J."/>
        </authorList>
    </citation>
    <scope>NUCLEOTIDE SEQUENCE [LARGE SCALE GENOMIC DNA]</scope>
    <source>
        <strain evidence="12 13">JCM 15089</strain>
    </source>
</reference>
<dbReference type="InterPro" id="IPR023016">
    <property type="entry name" value="HisA/PriA"/>
</dbReference>
<dbReference type="InterPro" id="IPR013785">
    <property type="entry name" value="Aldolase_TIM"/>
</dbReference>
<dbReference type="InterPro" id="IPR011060">
    <property type="entry name" value="RibuloseP-bd_barrel"/>
</dbReference>
<evidence type="ECO:0000256" key="2">
    <source>
        <dbReference type="ARBA" id="ARBA00004496"/>
    </source>
</evidence>